<protein>
    <submittedName>
        <fullName evidence="1">Exo-alpha-sialidase</fullName>
    </submittedName>
</protein>
<reference evidence="1 2" key="1">
    <citation type="journal article" date="1992" name="Lakartidningen">
        <title>[Penicillin V and not amoxicillin is the first choice preparation in acute otitis].</title>
        <authorList>
            <person name="Kamme C."/>
            <person name="Lundgren K."/>
            <person name="Prellner K."/>
        </authorList>
    </citation>
    <scope>NUCLEOTIDE SEQUENCE [LARGE SCALE GENOMIC DNA]</scope>
    <source>
        <strain evidence="1 2">PC3053II</strain>
    </source>
</reference>
<dbReference type="Proteomes" id="UP000322327">
    <property type="component" value="Unassembled WGS sequence"/>
</dbReference>
<dbReference type="EMBL" id="SAYI01000005">
    <property type="protein sequence ID" value="TXJ57993.1"/>
    <property type="molecule type" value="Genomic_DNA"/>
</dbReference>
<gene>
    <name evidence="1" type="ORF">EPJ76_00585</name>
</gene>
<sequence length="405" mass="44614">MRKRYFLIPLTIIIMAGILALSCKHPLGNGLILPKVNEYEEEEIEESPLYPDSTKITVFTNKHIIPAITVTSNNTIIAAVGDKDTQGKILIKKSKDLGKTWEEVTVAPDTDFNNCYVHPFFITAHNNDILLGLSTTNAQNSKITFYRSLYSSDGQNWTKEQSATINKPNSVTNQNKKPVAYTPTNSLITYGNGVTLRHGANANGKKLMFSYYYLVSGAPNRICIGTRVSDNNGKSWRSPGNDSGHYGNTSMVKALEVEDGSILYCLNGFDSKRQLAWLKSTNIGKSHEISSGNYFSSDKNTSYPRAFDFCRYEFNGRDILDKGLVLVTFSEPGCYKVMMSLDDFNGGKPGTGILGDSAKLLGATSGIHTIIYPAITVLKDGTICTLAAENGDIVFKRFNLAWLSL</sequence>
<evidence type="ECO:0000313" key="2">
    <source>
        <dbReference type="Proteomes" id="UP000322327"/>
    </source>
</evidence>
<evidence type="ECO:0000313" key="1">
    <source>
        <dbReference type="EMBL" id="TXJ57993.1"/>
    </source>
</evidence>
<dbReference type="InterPro" id="IPR036278">
    <property type="entry name" value="Sialidase_sf"/>
</dbReference>
<comment type="caution">
    <text evidence="1">The sequence shown here is derived from an EMBL/GenBank/DDBJ whole genome shotgun (WGS) entry which is preliminary data.</text>
</comment>
<name>A0A5C8G7N1_9SPIR</name>
<dbReference type="PROSITE" id="PS51257">
    <property type="entry name" value="PROKAR_LIPOPROTEIN"/>
    <property type="match status" value="1"/>
</dbReference>
<accession>A0A5C8G7N1</accession>
<dbReference type="CDD" id="cd15482">
    <property type="entry name" value="Sialidase_non-viral"/>
    <property type="match status" value="1"/>
</dbReference>
<organism evidence="1 2">
    <name type="scientific">Brachyspira aalborgi</name>
    <dbReference type="NCBI Taxonomy" id="29522"/>
    <lineage>
        <taxon>Bacteria</taxon>
        <taxon>Pseudomonadati</taxon>
        <taxon>Spirochaetota</taxon>
        <taxon>Spirochaetia</taxon>
        <taxon>Brachyspirales</taxon>
        <taxon>Brachyspiraceae</taxon>
        <taxon>Brachyspira</taxon>
    </lineage>
</organism>
<dbReference type="Gene3D" id="2.120.10.10">
    <property type="match status" value="1"/>
</dbReference>
<dbReference type="AlphaFoldDB" id="A0A5C8G7N1"/>
<dbReference type="RefSeq" id="WP_147530090.1">
    <property type="nucleotide sequence ID" value="NZ_SAYI01000005.1"/>
</dbReference>
<dbReference type="SUPFAM" id="SSF50939">
    <property type="entry name" value="Sialidases"/>
    <property type="match status" value="1"/>
</dbReference>
<proteinExistence type="predicted"/>